<protein>
    <recommendedName>
        <fullName evidence="4">Pyrroline-5-carboxylate reductase</fullName>
        <shortName evidence="4">P5C reductase</shortName>
        <shortName evidence="4">P5CR</shortName>
        <ecNumber evidence="4">1.5.1.2</ecNumber>
    </recommendedName>
    <alternativeName>
        <fullName evidence="4">PCA reductase</fullName>
    </alternativeName>
</protein>
<dbReference type="AlphaFoldDB" id="A0A7S8IVX9"/>
<feature type="binding site" evidence="5">
    <location>
        <begin position="2"/>
        <end position="7"/>
    </location>
    <ligand>
        <name>NADP(+)</name>
        <dbReference type="ChEBI" id="CHEBI:58349"/>
    </ligand>
</feature>
<dbReference type="GO" id="GO:0004735">
    <property type="term" value="F:pyrroline-5-carboxylate reductase activity"/>
    <property type="evidence" value="ECO:0007669"/>
    <property type="project" value="UniProtKB-UniRule"/>
</dbReference>
<comment type="pathway">
    <text evidence="4">Amino-acid biosynthesis; L-proline biosynthesis; L-proline from L-glutamate 5-semialdehyde: step 1/1.</text>
</comment>
<dbReference type="Proteomes" id="UP000594459">
    <property type="component" value="Chromosome"/>
</dbReference>
<proteinExistence type="inferred from homology"/>
<dbReference type="GO" id="GO:0055129">
    <property type="term" value="P:L-proline biosynthetic process"/>
    <property type="evidence" value="ECO:0007669"/>
    <property type="project" value="UniProtKB-UniRule"/>
</dbReference>
<evidence type="ECO:0000259" key="7">
    <source>
        <dbReference type="Pfam" id="PF14748"/>
    </source>
</evidence>
<reference evidence="8 9" key="1">
    <citation type="submission" date="2020-11" db="EMBL/GenBank/DDBJ databases">
        <title>The genome sequence of Erythrobacter sp. 6D36.</title>
        <authorList>
            <person name="Liu Y."/>
        </authorList>
    </citation>
    <scope>NUCLEOTIDE SEQUENCE [LARGE SCALE GENOMIC DNA]</scope>
    <source>
        <strain evidence="8 9">6D36</strain>
    </source>
</reference>
<accession>A0A7S8IVX9</accession>
<keyword evidence="4" id="KW-0963">Cytoplasm</keyword>
<evidence type="ECO:0000259" key="6">
    <source>
        <dbReference type="Pfam" id="PF03807"/>
    </source>
</evidence>
<evidence type="ECO:0000256" key="5">
    <source>
        <dbReference type="PIRSR" id="PIRSR000193-1"/>
    </source>
</evidence>
<dbReference type="GO" id="GO:0005737">
    <property type="term" value="C:cytoplasm"/>
    <property type="evidence" value="ECO:0007669"/>
    <property type="project" value="UniProtKB-SubCell"/>
</dbReference>
<keyword evidence="2 4" id="KW-0521">NADP</keyword>
<dbReference type="InterPro" id="IPR053790">
    <property type="entry name" value="P5CR-like_CS"/>
</dbReference>
<dbReference type="InterPro" id="IPR036291">
    <property type="entry name" value="NAD(P)-bd_dom_sf"/>
</dbReference>
<dbReference type="SUPFAM" id="SSF51735">
    <property type="entry name" value="NAD(P)-binding Rossmann-fold domains"/>
    <property type="match status" value="1"/>
</dbReference>
<comment type="subcellular location">
    <subcellularLocation>
        <location evidence="4">Cytoplasm</location>
    </subcellularLocation>
</comment>
<dbReference type="Pfam" id="PF03807">
    <property type="entry name" value="F420_oxidored"/>
    <property type="match status" value="1"/>
</dbReference>
<feature type="domain" description="Pyrroline-5-carboxylate reductase catalytic N-terminal" evidence="6">
    <location>
        <begin position="2"/>
        <end position="85"/>
    </location>
</feature>
<comment type="catalytic activity">
    <reaction evidence="4">
        <text>L-proline + NAD(+) = (S)-1-pyrroline-5-carboxylate + NADH + 2 H(+)</text>
        <dbReference type="Rhea" id="RHEA:14105"/>
        <dbReference type="ChEBI" id="CHEBI:15378"/>
        <dbReference type="ChEBI" id="CHEBI:17388"/>
        <dbReference type="ChEBI" id="CHEBI:57540"/>
        <dbReference type="ChEBI" id="CHEBI:57945"/>
        <dbReference type="ChEBI" id="CHEBI:60039"/>
        <dbReference type="EC" id="1.5.1.2"/>
    </reaction>
</comment>
<evidence type="ECO:0000256" key="3">
    <source>
        <dbReference type="ARBA" id="ARBA00023002"/>
    </source>
</evidence>
<comment type="similarity">
    <text evidence="1 4">Belongs to the pyrroline-5-carboxylate reductase family.</text>
</comment>
<evidence type="ECO:0000313" key="8">
    <source>
        <dbReference type="EMBL" id="QPD00428.1"/>
    </source>
</evidence>
<dbReference type="Pfam" id="PF14748">
    <property type="entry name" value="P5CR_dimer"/>
    <property type="match status" value="1"/>
</dbReference>
<dbReference type="HAMAP" id="MF_01925">
    <property type="entry name" value="P5C_reductase"/>
    <property type="match status" value="1"/>
</dbReference>
<dbReference type="Gene3D" id="3.40.50.720">
    <property type="entry name" value="NAD(P)-binding Rossmann-like Domain"/>
    <property type="match status" value="1"/>
</dbReference>
<keyword evidence="4" id="KW-0641">Proline biosynthesis</keyword>
<dbReference type="KEGG" id="qso:IRL76_06695"/>
<dbReference type="PIRSF" id="PIRSF000193">
    <property type="entry name" value="Pyrrol-5-carb_rd"/>
    <property type="match status" value="1"/>
</dbReference>
<evidence type="ECO:0000256" key="4">
    <source>
        <dbReference type="HAMAP-Rule" id="MF_01925"/>
    </source>
</evidence>
<evidence type="ECO:0000313" key="9">
    <source>
        <dbReference type="Proteomes" id="UP000594459"/>
    </source>
</evidence>
<comment type="catalytic activity">
    <reaction evidence="4">
        <text>L-proline + NADP(+) = (S)-1-pyrroline-5-carboxylate + NADPH + 2 H(+)</text>
        <dbReference type="Rhea" id="RHEA:14109"/>
        <dbReference type="ChEBI" id="CHEBI:15378"/>
        <dbReference type="ChEBI" id="CHEBI:17388"/>
        <dbReference type="ChEBI" id="CHEBI:57783"/>
        <dbReference type="ChEBI" id="CHEBI:58349"/>
        <dbReference type="ChEBI" id="CHEBI:60039"/>
        <dbReference type="EC" id="1.5.1.2"/>
    </reaction>
</comment>
<organism evidence="8 9">
    <name type="scientific">Qipengyuania soli</name>
    <dbReference type="NCBI Taxonomy" id="2782568"/>
    <lineage>
        <taxon>Bacteria</taxon>
        <taxon>Pseudomonadati</taxon>
        <taxon>Pseudomonadota</taxon>
        <taxon>Alphaproteobacteria</taxon>
        <taxon>Sphingomonadales</taxon>
        <taxon>Erythrobacteraceae</taxon>
        <taxon>Qipengyuania</taxon>
    </lineage>
</organism>
<dbReference type="UniPathway" id="UPA00098">
    <property type="reaction ID" value="UER00361"/>
</dbReference>
<feature type="binding site" evidence="5">
    <location>
        <begin position="56"/>
        <end position="59"/>
    </location>
    <ligand>
        <name>NADP(+)</name>
        <dbReference type="ChEBI" id="CHEBI:58349"/>
    </ligand>
</feature>
<name>A0A7S8IVX9_9SPHN</name>
<dbReference type="PANTHER" id="PTHR11645:SF0">
    <property type="entry name" value="PYRROLINE-5-CARBOXYLATE REDUCTASE 3"/>
    <property type="match status" value="1"/>
</dbReference>
<dbReference type="EMBL" id="CP064654">
    <property type="protein sequence ID" value="QPD00428.1"/>
    <property type="molecule type" value="Genomic_DNA"/>
</dbReference>
<dbReference type="InterPro" id="IPR000304">
    <property type="entry name" value="Pyrroline-COOH_reductase"/>
</dbReference>
<dbReference type="Gene3D" id="1.10.3730.10">
    <property type="entry name" value="ProC C-terminal domain-like"/>
    <property type="match status" value="1"/>
</dbReference>
<dbReference type="PROSITE" id="PS00521">
    <property type="entry name" value="P5CR"/>
    <property type="match status" value="1"/>
</dbReference>
<dbReference type="InterPro" id="IPR008927">
    <property type="entry name" value="6-PGluconate_DH-like_C_sf"/>
</dbReference>
<dbReference type="SUPFAM" id="SSF48179">
    <property type="entry name" value="6-phosphogluconate dehydrogenase C-terminal domain-like"/>
    <property type="match status" value="1"/>
</dbReference>
<keyword evidence="3 4" id="KW-0560">Oxidoreductase</keyword>
<keyword evidence="9" id="KW-1185">Reference proteome</keyword>
<dbReference type="EC" id="1.5.1.2" evidence="4"/>
<sequence>MIGCGKMGGALVSHWMRGGERFTIVDPALDTAPEGARLLRDGSEIAGETFDVVIAAIKPQMVDDILPAYAPMLAEGGYVLSIAAGCSIERLSRVMGGAPVVRVMPNLPSAVGKGVSGLFAGPGAEGAPLAHATAMMKRTGTAVVLENEDMIDRVTAVSGSGPGYVFEIARAYVEAAIALGFPPEDARAMVLGTMDGAIAMALQPDAPDLEELRNSVTSKAGTTAAGLNALNGDAGLTERLRETLEAAYNRAVELR</sequence>
<evidence type="ECO:0000256" key="1">
    <source>
        <dbReference type="ARBA" id="ARBA00005525"/>
    </source>
</evidence>
<comment type="function">
    <text evidence="4">Catalyzes the reduction of 1-pyrroline-5-carboxylate (PCA) to L-proline.</text>
</comment>
<gene>
    <name evidence="4" type="primary">proC</name>
    <name evidence="8" type="ORF">IRL76_06695</name>
</gene>
<dbReference type="InterPro" id="IPR028939">
    <property type="entry name" value="P5C_Rdtase_cat_N"/>
</dbReference>
<keyword evidence="4" id="KW-0028">Amino-acid biosynthesis</keyword>
<evidence type="ECO:0000256" key="2">
    <source>
        <dbReference type="ARBA" id="ARBA00022857"/>
    </source>
</evidence>
<dbReference type="PANTHER" id="PTHR11645">
    <property type="entry name" value="PYRROLINE-5-CARBOXYLATE REDUCTASE"/>
    <property type="match status" value="1"/>
</dbReference>
<feature type="domain" description="Pyrroline-5-carboxylate reductase dimerisation" evidence="7">
    <location>
        <begin position="148"/>
        <end position="254"/>
    </location>
</feature>
<dbReference type="InterPro" id="IPR029036">
    <property type="entry name" value="P5CR_dimer"/>
</dbReference>